<dbReference type="EMBL" id="MU839840">
    <property type="protein sequence ID" value="KAK1752021.1"/>
    <property type="molecule type" value="Genomic_DNA"/>
</dbReference>
<dbReference type="Proteomes" id="UP001239445">
    <property type="component" value="Unassembled WGS sequence"/>
</dbReference>
<evidence type="ECO:0000256" key="1">
    <source>
        <dbReference type="SAM" id="MobiDB-lite"/>
    </source>
</evidence>
<reference evidence="3" key="1">
    <citation type="submission" date="2023-06" db="EMBL/GenBank/DDBJ databases">
        <title>Genome-scale phylogeny and comparative genomics of the fungal order Sordariales.</title>
        <authorList>
            <consortium name="Lawrence Berkeley National Laboratory"/>
            <person name="Hensen N."/>
            <person name="Bonometti L."/>
            <person name="Westerberg I."/>
            <person name="Brannstrom I.O."/>
            <person name="Guillou S."/>
            <person name="Cros-Aarteil S."/>
            <person name="Calhoun S."/>
            <person name="Haridas S."/>
            <person name="Kuo A."/>
            <person name="Mondo S."/>
            <person name="Pangilinan J."/>
            <person name="Riley R."/>
            <person name="Labutti K."/>
            <person name="Andreopoulos B."/>
            <person name="Lipzen A."/>
            <person name="Chen C."/>
            <person name="Yanf M."/>
            <person name="Daum C."/>
            <person name="Ng V."/>
            <person name="Clum A."/>
            <person name="Steindorff A."/>
            <person name="Ohm R."/>
            <person name="Martin F."/>
            <person name="Silar P."/>
            <person name="Natvig D."/>
            <person name="Lalanne C."/>
            <person name="Gautier V."/>
            <person name="Ament-Velasquez S.L."/>
            <person name="Kruys A."/>
            <person name="Hutchinson M.I."/>
            <person name="Powell A.J."/>
            <person name="Barry K."/>
            <person name="Miller A.N."/>
            <person name="Grigoriev I.V."/>
            <person name="Debuchy R."/>
            <person name="Gladieux P."/>
            <person name="Thoren M.H."/>
            <person name="Johannesson H."/>
        </authorList>
    </citation>
    <scope>NUCLEOTIDE SEQUENCE</scope>
    <source>
        <strain evidence="3">PSN4</strain>
    </source>
</reference>
<keyword evidence="2" id="KW-0812">Transmembrane</keyword>
<name>A0AAJ0F269_9PEZI</name>
<feature type="transmembrane region" description="Helical" evidence="2">
    <location>
        <begin position="212"/>
        <end position="236"/>
    </location>
</feature>
<sequence>MELASLYFGLFLAVFVFTLAKVVDQTRIIWRRTHTLIHAYLCMIWVETWVNFVFALVTFLFLNGIIHPSLGFYIGSVLLWAIQTQLLSQIIANRVSLIMSERRLATKLKCGLFLATACINIAVACIWIPAQLPSATAFQIKLNHAFEYAEKSFFLIVDLSLNLLFLYLVRFQLIANGLSKYWQLYHFNAGIVVISTSMDALLLGFLSLPDPYLYVQFAPLAYMVKLQIELTMAVLIGKVVKKGNSRHDGLQASSSHKTDFTHGDTKVVITSGHNTRKPGNSFFGESDGDIEARGSTSGSQSPLSAATENGIMKTVEMVVLVDENADARKAKRDSKVFVFDGDV</sequence>
<feature type="transmembrane region" description="Helical" evidence="2">
    <location>
        <begin position="185"/>
        <end position="206"/>
    </location>
</feature>
<evidence type="ECO:0000313" key="4">
    <source>
        <dbReference type="Proteomes" id="UP001239445"/>
    </source>
</evidence>
<accession>A0AAJ0F269</accession>
<feature type="region of interest" description="Disordered" evidence="1">
    <location>
        <begin position="270"/>
        <end position="307"/>
    </location>
</feature>
<dbReference type="AlphaFoldDB" id="A0AAJ0F269"/>
<proteinExistence type="predicted"/>
<dbReference type="PANTHER" id="PTHR35179:SF1">
    <property type="entry name" value="INTEGRAL MEMBRANE PROTEIN"/>
    <property type="match status" value="1"/>
</dbReference>
<protein>
    <submittedName>
        <fullName evidence="3">Uncharacterized protein</fullName>
    </submittedName>
</protein>
<evidence type="ECO:0000313" key="3">
    <source>
        <dbReference type="EMBL" id="KAK1752021.1"/>
    </source>
</evidence>
<keyword evidence="2" id="KW-0472">Membrane</keyword>
<dbReference type="PANTHER" id="PTHR35179">
    <property type="entry name" value="PROTEIN CBG02620"/>
    <property type="match status" value="1"/>
</dbReference>
<comment type="caution">
    <text evidence="3">The sequence shown here is derived from an EMBL/GenBank/DDBJ whole genome shotgun (WGS) entry which is preliminary data.</text>
</comment>
<gene>
    <name evidence="3" type="ORF">QBC47DRAFT_63934</name>
</gene>
<organism evidence="3 4">
    <name type="scientific">Echria macrotheca</name>
    <dbReference type="NCBI Taxonomy" id="438768"/>
    <lineage>
        <taxon>Eukaryota</taxon>
        <taxon>Fungi</taxon>
        <taxon>Dikarya</taxon>
        <taxon>Ascomycota</taxon>
        <taxon>Pezizomycotina</taxon>
        <taxon>Sordariomycetes</taxon>
        <taxon>Sordariomycetidae</taxon>
        <taxon>Sordariales</taxon>
        <taxon>Schizotheciaceae</taxon>
        <taxon>Echria</taxon>
    </lineage>
</organism>
<feature type="transmembrane region" description="Helical" evidence="2">
    <location>
        <begin position="112"/>
        <end position="132"/>
    </location>
</feature>
<feature type="transmembrane region" description="Helical" evidence="2">
    <location>
        <begin position="152"/>
        <end position="173"/>
    </location>
</feature>
<feature type="transmembrane region" description="Helical" evidence="2">
    <location>
        <begin position="44"/>
        <end position="66"/>
    </location>
</feature>
<feature type="transmembrane region" description="Helical" evidence="2">
    <location>
        <begin position="72"/>
        <end position="92"/>
    </location>
</feature>
<keyword evidence="4" id="KW-1185">Reference proteome</keyword>
<evidence type="ECO:0000256" key="2">
    <source>
        <dbReference type="SAM" id="Phobius"/>
    </source>
</evidence>
<feature type="compositionally biased region" description="Polar residues" evidence="1">
    <location>
        <begin position="294"/>
        <end position="307"/>
    </location>
</feature>
<feature type="transmembrane region" description="Helical" evidence="2">
    <location>
        <begin position="6"/>
        <end position="23"/>
    </location>
</feature>
<keyword evidence="2" id="KW-1133">Transmembrane helix</keyword>